<dbReference type="EMBL" id="JAJJMO010000001">
    <property type="protein sequence ID" value="MCC9074400.1"/>
    <property type="molecule type" value="Genomic_DNA"/>
</dbReference>
<evidence type="ECO:0000256" key="3">
    <source>
        <dbReference type="ARBA" id="ARBA00022553"/>
    </source>
</evidence>
<dbReference type="PROSITE" id="PS50109">
    <property type="entry name" value="HIS_KIN"/>
    <property type="match status" value="1"/>
</dbReference>
<comment type="caution">
    <text evidence="9">The sequence shown here is derived from an EMBL/GenBank/DDBJ whole genome shotgun (WGS) entry which is preliminary data.</text>
</comment>
<dbReference type="RefSeq" id="WP_229991211.1">
    <property type="nucleotide sequence ID" value="NZ_JAJJMO010000001.1"/>
</dbReference>
<dbReference type="PRINTS" id="PR00344">
    <property type="entry name" value="BCTRLSENSOR"/>
</dbReference>
<reference evidence="9" key="1">
    <citation type="submission" date="2021-11" db="EMBL/GenBank/DDBJ databases">
        <title>Description of novel Flavobacterium species.</title>
        <authorList>
            <person name="Saticioglu I.B."/>
            <person name="Ay H."/>
            <person name="Altun S."/>
            <person name="Duman M."/>
        </authorList>
    </citation>
    <scope>NUCLEOTIDE SEQUENCE</scope>
    <source>
        <strain evidence="9">F-65</strain>
    </source>
</reference>
<dbReference type="InterPro" id="IPR005467">
    <property type="entry name" value="His_kinase_dom"/>
</dbReference>
<evidence type="ECO:0000259" key="8">
    <source>
        <dbReference type="PROSITE" id="PS50109"/>
    </source>
</evidence>
<comment type="catalytic activity">
    <reaction evidence="1">
        <text>ATP + protein L-histidine = ADP + protein N-phospho-L-histidine.</text>
        <dbReference type="EC" id="2.7.13.3"/>
    </reaction>
</comment>
<dbReference type="PANTHER" id="PTHR43711:SF26">
    <property type="entry name" value="SENSOR HISTIDINE KINASE RCSC"/>
    <property type="match status" value="1"/>
</dbReference>
<feature type="transmembrane region" description="Helical" evidence="7">
    <location>
        <begin position="47"/>
        <end position="66"/>
    </location>
</feature>
<evidence type="ECO:0000313" key="10">
    <source>
        <dbReference type="Proteomes" id="UP001430919"/>
    </source>
</evidence>
<dbReference type="PANTHER" id="PTHR43711">
    <property type="entry name" value="TWO-COMPONENT HISTIDINE KINASE"/>
    <property type="match status" value="1"/>
</dbReference>
<keyword evidence="4" id="KW-0808">Transferase</keyword>
<feature type="transmembrane region" description="Helical" evidence="7">
    <location>
        <begin position="130"/>
        <end position="149"/>
    </location>
</feature>
<feature type="domain" description="Histidine kinase" evidence="8">
    <location>
        <begin position="237"/>
        <end position="455"/>
    </location>
</feature>
<dbReference type="InterPro" id="IPR003594">
    <property type="entry name" value="HATPase_dom"/>
</dbReference>
<evidence type="ECO:0000256" key="4">
    <source>
        <dbReference type="ARBA" id="ARBA00022679"/>
    </source>
</evidence>
<evidence type="ECO:0000256" key="1">
    <source>
        <dbReference type="ARBA" id="ARBA00000085"/>
    </source>
</evidence>
<dbReference type="InterPro" id="IPR003661">
    <property type="entry name" value="HisK_dim/P_dom"/>
</dbReference>
<dbReference type="CDD" id="cd00082">
    <property type="entry name" value="HisKA"/>
    <property type="match status" value="1"/>
</dbReference>
<sequence length="458" mass="52476">MLELFSLDPKTVFLLYFWANLFICILIFCYSFSYATTENRKTLKNFGYGKLLLTIGWIFILLRGVISDMISINIANTIIFTACYYETIAMLSMLKTKSERPYKIQIGITIVAILVFNTAVAIGSTINTRILIISMGIFAIYLPPTISYFTGKGHNFFRTFYVLCYVGFEVLIVLRMFYNYLYPQKDFFSYTIFDSLYSISLFLLTLIGTVGFLLLVKERQDFKIKKLFDDKNQFFSIIAHDLRGPLGSSAGLSEILTQNIEEYSREEIKDIIEMLHESNKNSYKLLENLLDWSKVQTGMIEFSPRRILLNTLIKENVELNKNAALNKNISLSFESSELIEVEADKNMIDTIVRNLLTNAIKFTDKHGEITVKFKKKHQKVEISIADNGIGIPDNIKDKLFKINGKVTQRGTENESGSGLGLLLCSEFIKMHQGKIWTESEHGKGSTFKFTLPLEIMKN</sequence>
<feature type="transmembrane region" description="Helical" evidence="7">
    <location>
        <begin position="72"/>
        <end position="94"/>
    </location>
</feature>
<name>A0ABS8N2W8_9FLAO</name>
<dbReference type="SMART" id="SM00387">
    <property type="entry name" value="HATPase_c"/>
    <property type="match status" value="1"/>
</dbReference>
<evidence type="ECO:0000313" key="9">
    <source>
        <dbReference type="EMBL" id="MCC9074400.1"/>
    </source>
</evidence>
<keyword evidence="7" id="KW-1133">Transmembrane helix</keyword>
<evidence type="ECO:0000256" key="2">
    <source>
        <dbReference type="ARBA" id="ARBA00012438"/>
    </source>
</evidence>
<organism evidence="9 10">
    <name type="scientific">Flavobacterium pisciphilum</name>
    <dbReference type="NCBI Taxonomy" id="2893755"/>
    <lineage>
        <taxon>Bacteria</taxon>
        <taxon>Pseudomonadati</taxon>
        <taxon>Bacteroidota</taxon>
        <taxon>Flavobacteriia</taxon>
        <taxon>Flavobacteriales</taxon>
        <taxon>Flavobacteriaceae</taxon>
        <taxon>Flavobacterium</taxon>
    </lineage>
</organism>
<feature type="transmembrane region" description="Helical" evidence="7">
    <location>
        <begin position="12"/>
        <end position="35"/>
    </location>
</feature>
<dbReference type="InterPro" id="IPR036890">
    <property type="entry name" value="HATPase_C_sf"/>
</dbReference>
<evidence type="ECO:0000256" key="5">
    <source>
        <dbReference type="ARBA" id="ARBA00022777"/>
    </source>
</evidence>
<feature type="transmembrane region" description="Helical" evidence="7">
    <location>
        <begin position="197"/>
        <end position="216"/>
    </location>
</feature>
<evidence type="ECO:0000256" key="6">
    <source>
        <dbReference type="ARBA" id="ARBA00023012"/>
    </source>
</evidence>
<keyword evidence="3" id="KW-0597">Phosphoprotein</keyword>
<feature type="transmembrane region" description="Helical" evidence="7">
    <location>
        <begin position="156"/>
        <end position="177"/>
    </location>
</feature>
<dbReference type="Pfam" id="PF02518">
    <property type="entry name" value="HATPase_c"/>
    <property type="match status" value="1"/>
</dbReference>
<dbReference type="InterPro" id="IPR050736">
    <property type="entry name" value="Sensor_HK_Regulatory"/>
</dbReference>
<protein>
    <recommendedName>
        <fullName evidence="2">histidine kinase</fullName>
        <ecNumber evidence="2">2.7.13.3</ecNumber>
    </recommendedName>
</protein>
<dbReference type="Gene3D" id="3.30.565.10">
    <property type="entry name" value="Histidine kinase-like ATPase, C-terminal domain"/>
    <property type="match status" value="1"/>
</dbReference>
<evidence type="ECO:0000256" key="7">
    <source>
        <dbReference type="SAM" id="Phobius"/>
    </source>
</evidence>
<dbReference type="Proteomes" id="UP001430919">
    <property type="component" value="Unassembled WGS sequence"/>
</dbReference>
<dbReference type="Pfam" id="PF00512">
    <property type="entry name" value="HisKA"/>
    <property type="match status" value="1"/>
</dbReference>
<dbReference type="EC" id="2.7.13.3" evidence="2"/>
<feature type="transmembrane region" description="Helical" evidence="7">
    <location>
        <begin position="106"/>
        <end position="124"/>
    </location>
</feature>
<keyword evidence="7" id="KW-0472">Membrane</keyword>
<dbReference type="InterPro" id="IPR036097">
    <property type="entry name" value="HisK_dim/P_sf"/>
</dbReference>
<keyword evidence="5 9" id="KW-0418">Kinase</keyword>
<dbReference type="InterPro" id="IPR004358">
    <property type="entry name" value="Sig_transdc_His_kin-like_C"/>
</dbReference>
<proteinExistence type="predicted"/>
<keyword evidence="6" id="KW-0902">Two-component regulatory system</keyword>
<dbReference type="SUPFAM" id="SSF47384">
    <property type="entry name" value="Homodimeric domain of signal transducing histidine kinase"/>
    <property type="match status" value="1"/>
</dbReference>
<dbReference type="SUPFAM" id="SSF55874">
    <property type="entry name" value="ATPase domain of HSP90 chaperone/DNA topoisomerase II/histidine kinase"/>
    <property type="match status" value="1"/>
</dbReference>
<gene>
    <name evidence="9" type="ORF">LNQ49_22660</name>
</gene>
<keyword evidence="7" id="KW-0812">Transmembrane</keyword>
<dbReference type="GO" id="GO:0016301">
    <property type="term" value="F:kinase activity"/>
    <property type="evidence" value="ECO:0007669"/>
    <property type="project" value="UniProtKB-KW"/>
</dbReference>
<dbReference type="SMART" id="SM00388">
    <property type="entry name" value="HisKA"/>
    <property type="match status" value="1"/>
</dbReference>
<keyword evidence="10" id="KW-1185">Reference proteome</keyword>
<accession>A0ABS8N2W8</accession>
<dbReference type="Gene3D" id="1.10.287.130">
    <property type="match status" value="1"/>
</dbReference>